<accession>A0A9W7B2Q0</accession>
<keyword evidence="2" id="KW-1185">Reference proteome</keyword>
<dbReference type="Proteomes" id="UP001165122">
    <property type="component" value="Unassembled WGS sequence"/>
</dbReference>
<dbReference type="EMBL" id="BRXW01000993">
    <property type="protein sequence ID" value="GMH80430.1"/>
    <property type="molecule type" value="Genomic_DNA"/>
</dbReference>
<comment type="caution">
    <text evidence="1">The sequence shown here is derived from an EMBL/GenBank/DDBJ whole genome shotgun (WGS) entry which is preliminary data.</text>
</comment>
<feature type="non-terminal residue" evidence="1">
    <location>
        <position position="1"/>
    </location>
</feature>
<name>A0A9W7B2Q0_9STRA</name>
<gene>
    <name evidence="1" type="ORF">TrLO_g3017</name>
</gene>
<organism evidence="1 2">
    <name type="scientific">Triparma laevis f. longispina</name>
    <dbReference type="NCBI Taxonomy" id="1714387"/>
    <lineage>
        <taxon>Eukaryota</taxon>
        <taxon>Sar</taxon>
        <taxon>Stramenopiles</taxon>
        <taxon>Ochrophyta</taxon>
        <taxon>Bolidophyceae</taxon>
        <taxon>Parmales</taxon>
        <taxon>Triparmaceae</taxon>
        <taxon>Triparma</taxon>
    </lineage>
</organism>
<sequence>ANPHKIFGIPATKQVVQSYLGIIGSGLFFAAQTFITSSSGYGADGMYVAGVAG</sequence>
<evidence type="ECO:0000313" key="2">
    <source>
        <dbReference type="Proteomes" id="UP001165122"/>
    </source>
</evidence>
<evidence type="ECO:0000313" key="1">
    <source>
        <dbReference type="EMBL" id="GMH80430.1"/>
    </source>
</evidence>
<dbReference type="AlphaFoldDB" id="A0A9W7B2Q0"/>
<reference evidence="2" key="1">
    <citation type="journal article" date="2023" name="Commun. Biol.">
        <title>Genome analysis of Parmales, the sister group of diatoms, reveals the evolutionary specialization of diatoms from phago-mixotrophs to photoautotrophs.</title>
        <authorList>
            <person name="Ban H."/>
            <person name="Sato S."/>
            <person name="Yoshikawa S."/>
            <person name="Yamada K."/>
            <person name="Nakamura Y."/>
            <person name="Ichinomiya M."/>
            <person name="Sato N."/>
            <person name="Blanc-Mathieu R."/>
            <person name="Endo H."/>
            <person name="Kuwata A."/>
            <person name="Ogata H."/>
        </authorList>
    </citation>
    <scope>NUCLEOTIDE SEQUENCE [LARGE SCALE GENOMIC DNA]</scope>
    <source>
        <strain evidence="2">NIES 3700</strain>
    </source>
</reference>
<proteinExistence type="predicted"/>
<protein>
    <submittedName>
        <fullName evidence="1">Uncharacterized protein</fullName>
    </submittedName>
</protein>